<evidence type="ECO:0000256" key="1">
    <source>
        <dbReference type="ARBA" id="ARBA00038090"/>
    </source>
</evidence>
<evidence type="ECO:0000313" key="4">
    <source>
        <dbReference type="Ensembl" id="ENSNPEP00000015809.1"/>
    </source>
</evidence>
<dbReference type="InterPro" id="IPR052436">
    <property type="entry name" value="LTO1_adapter"/>
</dbReference>
<gene>
    <name evidence="4" type="primary">LTO1</name>
</gene>
<comment type="similarity">
    <text evidence="1">Belongs to the LTO1 family.</text>
</comment>
<keyword evidence="5" id="KW-1185">Reference proteome</keyword>
<dbReference type="Proteomes" id="UP000694420">
    <property type="component" value="Unplaced"/>
</dbReference>
<evidence type="ECO:0000256" key="2">
    <source>
        <dbReference type="SAM" id="MobiDB-lite"/>
    </source>
</evidence>
<feature type="compositionally biased region" description="Basic residues" evidence="2">
    <location>
        <begin position="46"/>
        <end position="57"/>
    </location>
</feature>
<dbReference type="PANTHER" id="PTHR28532">
    <property type="entry name" value="GEO13458P1"/>
    <property type="match status" value="1"/>
</dbReference>
<proteinExistence type="inferred from homology"/>
<dbReference type="InterPro" id="IPR019191">
    <property type="entry name" value="Essential_protein_Yae1_N"/>
</dbReference>
<evidence type="ECO:0000313" key="5">
    <source>
        <dbReference type="Proteomes" id="UP000694420"/>
    </source>
</evidence>
<accession>A0A8C6ZTG4</accession>
<evidence type="ECO:0000259" key="3">
    <source>
        <dbReference type="Pfam" id="PF09811"/>
    </source>
</evidence>
<sequence length="208" mass="22729">MTAVLRGGTWGHGLGAPAHWRSRARPLRLAVPSRRAERRHGGGGARGRRRPVPRARHGRGEVRGAGRGARGAGRAAAGAPGTRPLSRRFRGEGYREGCAEGRRAGAAAGRRCGALRGAAVGAEVGCYLGFAQTWHCLLHKCTDEKNSKKIRVLNALIGMIQKFPYEDPTYDKLQEDLEKIRGKYKQVCSMLNIQSDFRVNTERSSLTF</sequence>
<organism evidence="4 5">
    <name type="scientific">Nothoprocta perdicaria</name>
    <name type="common">Chilean tinamou</name>
    <name type="synonym">Crypturus perdicarius</name>
    <dbReference type="NCBI Taxonomy" id="30464"/>
    <lineage>
        <taxon>Eukaryota</taxon>
        <taxon>Metazoa</taxon>
        <taxon>Chordata</taxon>
        <taxon>Craniata</taxon>
        <taxon>Vertebrata</taxon>
        <taxon>Euteleostomi</taxon>
        <taxon>Archelosauria</taxon>
        <taxon>Archosauria</taxon>
        <taxon>Dinosauria</taxon>
        <taxon>Saurischia</taxon>
        <taxon>Theropoda</taxon>
        <taxon>Coelurosauria</taxon>
        <taxon>Aves</taxon>
        <taxon>Palaeognathae</taxon>
        <taxon>Tinamiformes</taxon>
        <taxon>Tinamidae</taxon>
        <taxon>Nothoprocta</taxon>
    </lineage>
</organism>
<name>A0A8C6ZTG4_NOTPE</name>
<dbReference type="Ensembl" id="ENSNPET00000016203.1">
    <property type="protein sequence ID" value="ENSNPEP00000015809.1"/>
    <property type="gene ID" value="ENSNPEG00000011797.1"/>
</dbReference>
<dbReference type="Pfam" id="PF09811">
    <property type="entry name" value="Yae1_N"/>
    <property type="match status" value="1"/>
</dbReference>
<feature type="region of interest" description="Disordered" evidence="2">
    <location>
        <begin position="25"/>
        <end position="89"/>
    </location>
</feature>
<protein>
    <submittedName>
        <fullName evidence="4">LTO1 maturation factor of ABCE1</fullName>
    </submittedName>
</protein>
<feature type="domain" description="Essential protein Yae1 N-terminal" evidence="3">
    <location>
        <begin position="93"/>
        <end position="131"/>
    </location>
</feature>
<dbReference type="PANTHER" id="PTHR28532:SF1">
    <property type="entry name" value="ORAL CANCER OVEREXPRESSED 1"/>
    <property type="match status" value="1"/>
</dbReference>
<reference evidence="4" key="2">
    <citation type="submission" date="2025-09" db="UniProtKB">
        <authorList>
            <consortium name="Ensembl"/>
        </authorList>
    </citation>
    <scope>IDENTIFICATION</scope>
</reference>
<reference evidence="4" key="1">
    <citation type="submission" date="2025-08" db="UniProtKB">
        <authorList>
            <consortium name="Ensembl"/>
        </authorList>
    </citation>
    <scope>IDENTIFICATION</scope>
</reference>
<dbReference type="AlphaFoldDB" id="A0A8C6ZTG4"/>
<feature type="compositionally biased region" description="Low complexity" evidence="2">
    <location>
        <begin position="72"/>
        <end position="83"/>
    </location>
</feature>